<sequence>MLQPFLNERQFHEVFSLTMILKLQRSYKAQKQKGVAFEELFFVMMFPGSINPQDSWFYDVGHLIFLIKVTVSDEATMS</sequence>
<reference evidence="1 2" key="2">
    <citation type="journal article" date="2022" name="Mol. Ecol. Resour.">
        <title>The genomes of chicory, endive, great burdock and yacon provide insights into Asteraceae paleo-polyploidization history and plant inulin production.</title>
        <authorList>
            <person name="Fan W."/>
            <person name="Wang S."/>
            <person name="Wang H."/>
            <person name="Wang A."/>
            <person name="Jiang F."/>
            <person name="Liu H."/>
            <person name="Zhao H."/>
            <person name="Xu D."/>
            <person name="Zhang Y."/>
        </authorList>
    </citation>
    <scope>NUCLEOTIDE SEQUENCE [LARGE SCALE GENOMIC DNA]</scope>
    <source>
        <strain evidence="2">cv. Yunnan</strain>
        <tissue evidence="1">Leaves</tissue>
    </source>
</reference>
<evidence type="ECO:0000313" key="2">
    <source>
        <dbReference type="Proteomes" id="UP001056120"/>
    </source>
</evidence>
<name>A0ACB9A5E8_9ASTR</name>
<dbReference type="Proteomes" id="UP001056120">
    <property type="component" value="Linkage Group LG25"/>
</dbReference>
<accession>A0ACB9A5E8</accession>
<protein>
    <submittedName>
        <fullName evidence="1">Uncharacterized protein</fullName>
    </submittedName>
</protein>
<dbReference type="EMBL" id="CM042042">
    <property type="protein sequence ID" value="KAI3704756.1"/>
    <property type="molecule type" value="Genomic_DNA"/>
</dbReference>
<comment type="caution">
    <text evidence="1">The sequence shown here is derived from an EMBL/GenBank/DDBJ whole genome shotgun (WGS) entry which is preliminary data.</text>
</comment>
<reference evidence="2" key="1">
    <citation type="journal article" date="2022" name="Mol. Ecol. Resour.">
        <title>The genomes of chicory, endive, great burdock and yacon provide insights into Asteraceae palaeo-polyploidization history and plant inulin production.</title>
        <authorList>
            <person name="Fan W."/>
            <person name="Wang S."/>
            <person name="Wang H."/>
            <person name="Wang A."/>
            <person name="Jiang F."/>
            <person name="Liu H."/>
            <person name="Zhao H."/>
            <person name="Xu D."/>
            <person name="Zhang Y."/>
        </authorList>
    </citation>
    <scope>NUCLEOTIDE SEQUENCE [LARGE SCALE GENOMIC DNA]</scope>
    <source>
        <strain evidence="2">cv. Yunnan</strain>
    </source>
</reference>
<proteinExistence type="predicted"/>
<evidence type="ECO:0000313" key="1">
    <source>
        <dbReference type="EMBL" id="KAI3704756.1"/>
    </source>
</evidence>
<keyword evidence="2" id="KW-1185">Reference proteome</keyword>
<organism evidence="1 2">
    <name type="scientific">Smallanthus sonchifolius</name>
    <dbReference type="NCBI Taxonomy" id="185202"/>
    <lineage>
        <taxon>Eukaryota</taxon>
        <taxon>Viridiplantae</taxon>
        <taxon>Streptophyta</taxon>
        <taxon>Embryophyta</taxon>
        <taxon>Tracheophyta</taxon>
        <taxon>Spermatophyta</taxon>
        <taxon>Magnoliopsida</taxon>
        <taxon>eudicotyledons</taxon>
        <taxon>Gunneridae</taxon>
        <taxon>Pentapetalae</taxon>
        <taxon>asterids</taxon>
        <taxon>campanulids</taxon>
        <taxon>Asterales</taxon>
        <taxon>Asteraceae</taxon>
        <taxon>Asteroideae</taxon>
        <taxon>Heliantheae alliance</taxon>
        <taxon>Millerieae</taxon>
        <taxon>Smallanthus</taxon>
    </lineage>
</organism>
<gene>
    <name evidence="1" type="ORF">L1987_74984</name>
</gene>